<feature type="transmembrane region" description="Helical" evidence="7">
    <location>
        <begin position="188"/>
        <end position="206"/>
    </location>
</feature>
<feature type="transmembrane region" description="Helical" evidence="7">
    <location>
        <begin position="164"/>
        <end position="182"/>
    </location>
</feature>
<dbReference type="InterPro" id="IPR002524">
    <property type="entry name" value="Cation_efflux"/>
</dbReference>
<evidence type="ECO:0000313" key="11">
    <source>
        <dbReference type="Proteomes" id="UP001143347"/>
    </source>
</evidence>
<dbReference type="InterPro" id="IPR027470">
    <property type="entry name" value="Cation_efflux_CTD"/>
</dbReference>
<evidence type="ECO:0000259" key="8">
    <source>
        <dbReference type="Pfam" id="PF01545"/>
    </source>
</evidence>
<dbReference type="InterPro" id="IPR036837">
    <property type="entry name" value="Cation_efflux_CTD_sf"/>
</dbReference>
<keyword evidence="5 7" id="KW-1133">Transmembrane helix</keyword>
<evidence type="ECO:0000313" key="10">
    <source>
        <dbReference type="EMBL" id="MCX2965869.1"/>
    </source>
</evidence>
<dbReference type="SUPFAM" id="SSF161111">
    <property type="entry name" value="Cation efflux protein transmembrane domain-like"/>
    <property type="match status" value="1"/>
</dbReference>
<dbReference type="Gene3D" id="3.30.70.1350">
    <property type="entry name" value="Cation efflux protein, cytoplasmic domain"/>
    <property type="match status" value="1"/>
</dbReference>
<protein>
    <submittedName>
        <fullName evidence="10">Cation diffusion facilitator family transporter</fullName>
    </submittedName>
</protein>
<keyword evidence="6 7" id="KW-0472">Membrane</keyword>
<dbReference type="GO" id="GO:0005886">
    <property type="term" value="C:plasma membrane"/>
    <property type="evidence" value="ECO:0007669"/>
    <property type="project" value="TreeGrafter"/>
</dbReference>
<dbReference type="GO" id="GO:0015086">
    <property type="term" value="F:cadmium ion transmembrane transporter activity"/>
    <property type="evidence" value="ECO:0007669"/>
    <property type="project" value="TreeGrafter"/>
</dbReference>
<dbReference type="SUPFAM" id="SSF160240">
    <property type="entry name" value="Cation efflux protein cytoplasmic domain-like"/>
    <property type="match status" value="1"/>
</dbReference>
<dbReference type="Pfam" id="PF01545">
    <property type="entry name" value="Cation_efflux"/>
    <property type="match status" value="1"/>
</dbReference>
<feature type="domain" description="Cation efflux protein cytoplasmic" evidence="9">
    <location>
        <begin position="218"/>
        <end position="294"/>
    </location>
</feature>
<keyword evidence="4 7" id="KW-0812">Transmembrane</keyword>
<feature type="transmembrane region" description="Helical" evidence="7">
    <location>
        <begin position="124"/>
        <end position="144"/>
    </location>
</feature>
<gene>
    <name evidence="10" type="ORF">OSB52_17420</name>
</gene>
<organism evidence="10 11">
    <name type="scientific">Gordonia aquimaris</name>
    <dbReference type="NCBI Taxonomy" id="2984863"/>
    <lineage>
        <taxon>Bacteria</taxon>
        <taxon>Bacillati</taxon>
        <taxon>Actinomycetota</taxon>
        <taxon>Actinomycetes</taxon>
        <taxon>Mycobacteriales</taxon>
        <taxon>Gordoniaceae</taxon>
        <taxon>Gordonia</taxon>
    </lineage>
</organism>
<dbReference type="RefSeq" id="WP_266062874.1">
    <property type="nucleotide sequence ID" value="NZ_JAPKFM010000020.1"/>
</dbReference>
<dbReference type="GO" id="GO:0006882">
    <property type="term" value="P:intracellular zinc ion homeostasis"/>
    <property type="evidence" value="ECO:0007669"/>
    <property type="project" value="TreeGrafter"/>
</dbReference>
<sequence length="307" mass="32788">MESGAGSRRDSRGDLTRFALLSIAAAVVTIAMKVIAWQITGSVGLLSDAAESVVNLVAAVGAFVALRVAARPADTGHNFGHTKAEYFSAVIEGVMIFVAAGAIIVTAINRLINPTELEAVGPGLAISVGATVINGVVAVVLLRAGRRHRSITLEADGKHLMTDVWTTVGVVFGVFLVAVTGWLRLDPLIAMAVAINILVVGSRLIWRSAAGMMDAALPESDLAVIDTTLSPHRDRGVVFHDIRTREAGHRRFVQMHMLVPGEWSVQHAHDLAEEVEGELRAALSHLDVAIHVEPVDDPRAYESWRLS</sequence>
<name>A0A9X3D8D6_9ACTN</name>
<evidence type="ECO:0000259" key="9">
    <source>
        <dbReference type="Pfam" id="PF16916"/>
    </source>
</evidence>
<evidence type="ECO:0000256" key="4">
    <source>
        <dbReference type="ARBA" id="ARBA00022692"/>
    </source>
</evidence>
<dbReference type="EMBL" id="JAPKFM010000020">
    <property type="protein sequence ID" value="MCX2965869.1"/>
    <property type="molecule type" value="Genomic_DNA"/>
</dbReference>
<evidence type="ECO:0000256" key="3">
    <source>
        <dbReference type="ARBA" id="ARBA00022448"/>
    </source>
</evidence>
<keyword evidence="11" id="KW-1185">Reference proteome</keyword>
<evidence type="ECO:0000256" key="6">
    <source>
        <dbReference type="ARBA" id="ARBA00023136"/>
    </source>
</evidence>
<feature type="transmembrane region" description="Helical" evidence="7">
    <location>
        <begin position="52"/>
        <end position="70"/>
    </location>
</feature>
<comment type="caution">
    <text evidence="10">The sequence shown here is derived from an EMBL/GenBank/DDBJ whole genome shotgun (WGS) entry which is preliminary data.</text>
</comment>
<dbReference type="InterPro" id="IPR058533">
    <property type="entry name" value="Cation_efflux_TM"/>
</dbReference>
<dbReference type="GO" id="GO:0015093">
    <property type="term" value="F:ferrous iron transmembrane transporter activity"/>
    <property type="evidence" value="ECO:0007669"/>
    <property type="project" value="TreeGrafter"/>
</dbReference>
<dbReference type="NCBIfam" id="TIGR01297">
    <property type="entry name" value="CDF"/>
    <property type="match status" value="1"/>
</dbReference>
<keyword evidence="3" id="KW-0813">Transport</keyword>
<dbReference type="InterPro" id="IPR050291">
    <property type="entry name" value="CDF_Transporter"/>
</dbReference>
<feature type="transmembrane region" description="Helical" evidence="7">
    <location>
        <begin position="18"/>
        <end position="40"/>
    </location>
</feature>
<dbReference type="Proteomes" id="UP001143347">
    <property type="component" value="Unassembled WGS sequence"/>
</dbReference>
<evidence type="ECO:0000256" key="5">
    <source>
        <dbReference type="ARBA" id="ARBA00022989"/>
    </source>
</evidence>
<evidence type="ECO:0000256" key="7">
    <source>
        <dbReference type="SAM" id="Phobius"/>
    </source>
</evidence>
<dbReference type="Pfam" id="PF16916">
    <property type="entry name" value="ZT_dimer"/>
    <property type="match status" value="1"/>
</dbReference>
<feature type="transmembrane region" description="Helical" evidence="7">
    <location>
        <begin position="90"/>
        <end position="112"/>
    </location>
</feature>
<comment type="subcellular location">
    <subcellularLocation>
        <location evidence="1">Membrane</location>
        <topology evidence="1">Multi-pass membrane protein</topology>
    </subcellularLocation>
</comment>
<evidence type="ECO:0000256" key="2">
    <source>
        <dbReference type="ARBA" id="ARBA00008114"/>
    </source>
</evidence>
<dbReference type="GO" id="GO:0015341">
    <property type="term" value="F:zinc efflux antiporter activity"/>
    <property type="evidence" value="ECO:0007669"/>
    <property type="project" value="TreeGrafter"/>
</dbReference>
<evidence type="ECO:0000256" key="1">
    <source>
        <dbReference type="ARBA" id="ARBA00004141"/>
    </source>
</evidence>
<dbReference type="PANTHER" id="PTHR43840:SF15">
    <property type="entry name" value="MITOCHONDRIAL METAL TRANSPORTER 1-RELATED"/>
    <property type="match status" value="1"/>
</dbReference>
<comment type="similarity">
    <text evidence="2">Belongs to the cation diffusion facilitator (CDF) transporter (TC 2.A.4) family.</text>
</comment>
<dbReference type="InterPro" id="IPR027469">
    <property type="entry name" value="Cation_efflux_TMD_sf"/>
</dbReference>
<dbReference type="PANTHER" id="PTHR43840">
    <property type="entry name" value="MITOCHONDRIAL METAL TRANSPORTER 1-RELATED"/>
    <property type="match status" value="1"/>
</dbReference>
<dbReference type="AlphaFoldDB" id="A0A9X3D8D6"/>
<feature type="domain" description="Cation efflux protein transmembrane" evidence="8">
    <location>
        <begin position="20"/>
        <end position="210"/>
    </location>
</feature>
<proteinExistence type="inferred from homology"/>
<dbReference type="Gene3D" id="1.20.1510.10">
    <property type="entry name" value="Cation efflux protein transmembrane domain"/>
    <property type="match status" value="1"/>
</dbReference>
<accession>A0A9X3D8D6</accession>
<reference evidence="10" key="1">
    <citation type="submission" date="2022-10" db="EMBL/GenBank/DDBJ databases">
        <title>WGS of marine actinomycetes from Thailand.</title>
        <authorList>
            <person name="Thawai C."/>
        </authorList>
    </citation>
    <scope>NUCLEOTIDE SEQUENCE</scope>
    <source>
        <strain evidence="10">SW21</strain>
    </source>
</reference>